<evidence type="ECO:0000313" key="2">
    <source>
        <dbReference type="Proteomes" id="UP000624243"/>
    </source>
</evidence>
<keyword evidence="2" id="KW-1185">Reference proteome</keyword>
<evidence type="ECO:0000313" key="1">
    <source>
        <dbReference type="EMBL" id="MBV4518389.1"/>
    </source>
</evidence>
<name>A0ACC5UVS5_9PSED</name>
<protein>
    <submittedName>
        <fullName evidence="1">Nuclear transport factor 2 family protein</fullName>
    </submittedName>
</protein>
<accession>A0ACC5UVS5</accession>
<proteinExistence type="predicted"/>
<dbReference type="Proteomes" id="UP000624243">
    <property type="component" value="Unassembled WGS sequence"/>
</dbReference>
<dbReference type="EMBL" id="JABWSB020000028">
    <property type="protein sequence ID" value="MBV4518389.1"/>
    <property type="molecule type" value="Genomic_DNA"/>
</dbReference>
<organism evidence="1 2">
    <name type="scientific">Pseudomonas kurunegalensis</name>
    <dbReference type="NCBI Taxonomy" id="485880"/>
    <lineage>
        <taxon>Bacteria</taxon>
        <taxon>Pseudomonadati</taxon>
        <taxon>Pseudomonadota</taxon>
        <taxon>Gammaproteobacteria</taxon>
        <taxon>Pseudomonadales</taxon>
        <taxon>Pseudomonadaceae</taxon>
        <taxon>Pseudomonas</taxon>
    </lineage>
</organism>
<sequence length="145" mass="16358">MNEVEFVDEMQIEHACARLIQRFALLNDAGDFETLTAMFTEDGVFARPSAPNDPIHGRHNILRAFQARPRRLSRHLTSNIVIDVLSATEAQAISYIILYASAAEKEDPVASPPHLIGTFRDRMRLVNGRWLFSERLGQVDLKIVG</sequence>
<reference evidence="1 2" key="1">
    <citation type="journal article" date="2020" name="Microorganisms">
        <title>Reliable Identification of Environmental Pseudomonas Isolates Using the rpoD Gene.</title>
        <authorList>
            <consortium name="The Broad Institute Genome Sequencing Platform"/>
            <person name="Girard L."/>
            <person name="Lood C."/>
            <person name="Rokni-Zadeh H."/>
            <person name="van Noort V."/>
            <person name="Lavigne R."/>
            <person name="De Mot R."/>
        </authorList>
    </citation>
    <scope>NUCLEOTIDE SEQUENCE [LARGE SCALE GENOMIC DNA]</scope>
    <source>
        <strain evidence="1 2">RW1P2</strain>
    </source>
</reference>
<gene>
    <name evidence="1" type="ORF">HU758_024775</name>
</gene>
<comment type="caution">
    <text evidence="1">The sequence shown here is derived from an EMBL/GenBank/DDBJ whole genome shotgun (WGS) entry which is preliminary data.</text>
</comment>